<dbReference type="KEGG" id="scor:J3U87_17575"/>
<proteinExistence type="predicted"/>
<evidence type="ECO:0008006" key="3">
    <source>
        <dbReference type="Google" id="ProtNLM"/>
    </source>
</evidence>
<evidence type="ECO:0000313" key="2">
    <source>
        <dbReference type="Proteomes" id="UP000663929"/>
    </source>
</evidence>
<sequence>MSTFVALSIFDIEASKPKAAIPAVVLSTAGMGDRTDAGGNYELKMPVDGTYRIIAVYSVFSVAKTATLVQGATTTVDFDLNLDVNCQIELWGQFDVRFFVGCVNQTAASP</sequence>
<dbReference type="EMBL" id="CP071793">
    <property type="protein sequence ID" value="QTD54258.1"/>
    <property type="molecule type" value="Genomic_DNA"/>
</dbReference>
<dbReference type="RefSeq" id="WP_237384355.1">
    <property type="nucleotide sequence ID" value="NZ_CP071793.1"/>
</dbReference>
<dbReference type="Gene3D" id="2.60.40.1120">
    <property type="entry name" value="Carboxypeptidase-like, regulatory domain"/>
    <property type="match status" value="1"/>
</dbReference>
<accession>A0A8A4TYF3</accession>
<gene>
    <name evidence="1" type="ORF">J3U87_17575</name>
</gene>
<reference evidence="1" key="1">
    <citation type="submission" date="2021-03" db="EMBL/GenBank/DDBJ databases">
        <title>Acanthopleuribacteraceae sp. M133.</title>
        <authorList>
            <person name="Wang G."/>
        </authorList>
    </citation>
    <scope>NUCLEOTIDE SEQUENCE</scope>
    <source>
        <strain evidence="1">M133</strain>
    </source>
</reference>
<dbReference type="AlphaFoldDB" id="A0A8A4TYF3"/>
<keyword evidence="2" id="KW-1185">Reference proteome</keyword>
<name>A0A8A4TYF3_SULCO</name>
<dbReference type="Proteomes" id="UP000663929">
    <property type="component" value="Chromosome"/>
</dbReference>
<evidence type="ECO:0000313" key="1">
    <source>
        <dbReference type="EMBL" id="QTD54258.1"/>
    </source>
</evidence>
<protein>
    <recommendedName>
        <fullName evidence="3">Carboxypeptidase regulatory-like domain-containing protein</fullName>
    </recommendedName>
</protein>
<organism evidence="1 2">
    <name type="scientific">Sulfidibacter corallicola</name>
    <dbReference type="NCBI Taxonomy" id="2818388"/>
    <lineage>
        <taxon>Bacteria</taxon>
        <taxon>Pseudomonadati</taxon>
        <taxon>Acidobacteriota</taxon>
        <taxon>Holophagae</taxon>
        <taxon>Acanthopleuribacterales</taxon>
        <taxon>Acanthopleuribacteraceae</taxon>
        <taxon>Sulfidibacter</taxon>
    </lineage>
</organism>